<reference evidence="2" key="1">
    <citation type="submission" date="2010-08" db="EMBL/GenBank/DDBJ databases">
        <authorList>
            <consortium name="Caenorhabditis japonica Sequencing Consortium"/>
            <person name="Wilson R.K."/>
        </authorList>
    </citation>
    <scope>NUCLEOTIDE SEQUENCE [LARGE SCALE GENOMIC DNA]</scope>
    <source>
        <strain evidence="2">DF5081</strain>
    </source>
</reference>
<accession>A0A2Q4RUS2</accession>
<dbReference type="EnsemblMetazoa" id="CJA16345.1">
    <property type="protein sequence ID" value="CJA16345.1"/>
    <property type="gene ID" value="WBGene00135549"/>
</dbReference>
<evidence type="ECO:0000313" key="1">
    <source>
        <dbReference type="EnsemblMetazoa" id="CJA16345.1"/>
    </source>
</evidence>
<reference evidence="1" key="2">
    <citation type="submission" date="2022-06" db="UniProtKB">
        <authorList>
            <consortium name="EnsemblMetazoa"/>
        </authorList>
    </citation>
    <scope>IDENTIFICATION</scope>
    <source>
        <strain evidence="1">DF5081</strain>
    </source>
</reference>
<dbReference type="AlphaFoldDB" id="A0A2Q4RUS2"/>
<dbReference type="InParanoid" id="A0A2Q4RUS2"/>
<proteinExistence type="predicted"/>
<organism evidence="1 2">
    <name type="scientific">Caenorhabditis japonica</name>
    <dbReference type="NCBI Taxonomy" id="281687"/>
    <lineage>
        <taxon>Eukaryota</taxon>
        <taxon>Metazoa</taxon>
        <taxon>Ecdysozoa</taxon>
        <taxon>Nematoda</taxon>
        <taxon>Chromadorea</taxon>
        <taxon>Rhabditida</taxon>
        <taxon>Rhabditina</taxon>
        <taxon>Rhabditomorpha</taxon>
        <taxon>Rhabditoidea</taxon>
        <taxon>Rhabditidae</taxon>
        <taxon>Peloderinae</taxon>
        <taxon>Caenorhabditis</taxon>
    </lineage>
</organism>
<dbReference type="EnsemblMetazoa" id="CJA34264.1">
    <property type="protein sequence ID" value="CJA34264.1"/>
    <property type="gene ID" value="WBGene00210111"/>
</dbReference>
<name>A0A2Q4RUS2_CAEJA</name>
<sequence>MDPPDGETFPISRDQLGLLLPYEHRLGSSARVTTGCINKSMGRGTGYHTTTARWYQHFNNRDFERFNLDALKAVSSRKTWALSFHNIKQSSAQAVAPTPYQAATSPHPFSRQIAAPSRIHRRSITPVPIRARRVNRH</sequence>
<protein>
    <recommendedName>
        <fullName evidence="3">HTH_48 domain-containing protein</fullName>
    </recommendedName>
</protein>
<evidence type="ECO:0000313" key="2">
    <source>
        <dbReference type="Proteomes" id="UP000005237"/>
    </source>
</evidence>
<evidence type="ECO:0008006" key="3">
    <source>
        <dbReference type="Google" id="ProtNLM"/>
    </source>
</evidence>
<keyword evidence="2" id="KW-1185">Reference proteome</keyword>
<dbReference type="Proteomes" id="UP000005237">
    <property type="component" value="Unassembled WGS sequence"/>
</dbReference>